<evidence type="ECO:0000313" key="10">
    <source>
        <dbReference type="EMBL" id="GAA2994109.1"/>
    </source>
</evidence>
<dbReference type="InterPro" id="IPR024425">
    <property type="entry name" value="LiaF-like_C"/>
</dbReference>
<evidence type="ECO:0000256" key="6">
    <source>
        <dbReference type="SAM" id="MobiDB-lite"/>
    </source>
</evidence>
<comment type="subcellular location">
    <subcellularLocation>
        <location evidence="1">Cell membrane</location>
        <topology evidence="1">Single-pass membrane protein</topology>
    </subcellularLocation>
</comment>
<evidence type="ECO:0000259" key="9">
    <source>
        <dbReference type="Pfam" id="PF09922"/>
    </source>
</evidence>
<keyword evidence="11" id="KW-1185">Reference proteome</keyword>
<feature type="domain" description="Phage shock protein PspC N-terminal" evidence="8">
    <location>
        <begin position="27"/>
        <end position="82"/>
    </location>
</feature>
<dbReference type="InterPro" id="IPR052027">
    <property type="entry name" value="PspC"/>
</dbReference>
<dbReference type="RefSeq" id="WP_344889772.1">
    <property type="nucleotide sequence ID" value="NZ_BAAAWD010000006.1"/>
</dbReference>
<sequence length="619" mass="62546">MKDTGRAQEHRSGVPGSESALPEGERNLGRSDQGRMLTGVCAGLGRYAGIDPVLFRVGFAVLVLGSGIGIILYIAAFLLMRETDGGPGHLEQWTRRDFDGETVLTLLTGVFVLGLAINVSSDGIGTGTIVVGTVFAIALLAAHARGVDLLAVARSLPDRLRRRGRTRPGDSWQGASDGPRPVGEHDHAARAAWAGGHAGPPVPGNARDTGNAGGGGDVRDTGTVPGTVPGNAARTSAFTSAHAAESVTSPVDAPGPADTPGPSRVPGPTPGPDTPGFASTPGFMDTPGPVDTPGFADAPGSAHAPGPAHASGNAAHPPARAVAGPGGEPASEPPAPGSPGGYAPGPAGPSGGFPSAPYRTASAPYRTAGSSFDSSGEPFSPYGPYQPLDPRRRAQLHDPYDLSGYGQVAQAPPVPRRPRSFVGVVTIILAMIVGGITVAIQSTSGSVDMTVAGGAALAVIGAGLLVAAWVGRGAGLVVIGTVLSIALVGGSLLAGMPKKFGNYRWEPVALSEVARGYEVGVGEGTLDLSELVLPPGSRTVLDASVTVGEISVVLPATVRAEVNGYTRFGDVKIDHTVEGGADIRHSRVLEPEVDPEEDVATIVLNIKAGIGDVEVRRAA</sequence>
<reference evidence="10 11" key="1">
    <citation type="journal article" date="2019" name="Int. J. Syst. Evol. Microbiol.">
        <title>The Global Catalogue of Microorganisms (GCM) 10K type strain sequencing project: providing services to taxonomists for standard genome sequencing and annotation.</title>
        <authorList>
            <consortium name="The Broad Institute Genomics Platform"/>
            <consortium name="The Broad Institute Genome Sequencing Center for Infectious Disease"/>
            <person name="Wu L."/>
            <person name="Ma J."/>
        </authorList>
    </citation>
    <scope>NUCLEOTIDE SEQUENCE [LARGE SCALE GENOMIC DNA]</scope>
    <source>
        <strain evidence="10 11">JCM 3106</strain>
    </source>
</reference>
<feature type="transmembrane region" description="Helical" evidence="7">
    <location>
        <begin position="100"/>
        <end position="117"/>
    </location>
</feature>
<feature type="compositionally biased region" description="Gly residues" evidence="6">
    <location>
        <begin position="338"/>
        <end position="351"/>
    </location>
</feature>
<evidence type="ECO:0000259" key="8">
    <source>
        <dbReference type="Pfam" id="PF04024"/>
    </source>
</evidence>
<evidence type="ECO:0000256" key="1">
    <source>
        <dbReference type="ARBA" id="ARBA00004162"/>
    </source>
</evidence>
<feature type="transmembrane region" description="Helical" evidence="7">
    <location>
        <begin position="129"/>
        <end position="153"/>
    </location>
</feature>
<dbReference type="EMBL" id="BAAAWD010000006">
    <property type="protein sequence ID" value="GAA2994109.1"/>
    <property type="molecule type" value="Genomic_DNA"/>
</dbReference>
<keyword evidence="3 7" id="KW-0812">Transmembrane</keyword>
<proteinExistence type="predicted"/>
<accession>A0ABN3XUN4</accession>
<feature type="transmembrane region" description="Helical" evidence="7">
    <location>
        <begin position="477"/>
        <end position="496"/>
    </location>
</feature>
<dbReference type="PANTHER" id="PTHR33885">
    <property type="entry name" value="PHAGE SHOCK PROTEIN C"/>
    <property type="match status" value="1"/>
</dbReference>
<feature type="transmembrane region" description="Helical" evidence="7">
    <location>
        <begin position="421"/>
        <end position="440"/>
    </location>
</feature>
<feature type="compositionally biased region" description="Low complexity" evidence="6">
    <location>
        <begin position="221"/>
        <end position="232"/>
    </location>
</feature>
<gene>
    <name evidence="10" type="ORF">GCM10017559_13050</name>
</gene>
<feature type="region of interest" description="Disordered" evidence="6">
    <location>
        <begin position="1"/>
        <end position="31"/>
    </location>
</feature>
<dbReference type="Proteomes" id="UP001499930">
    <property type="component" value="Unassembled WGS sequence"/>
</dbReference>
<evidence type="ECO:0000256" key="3">
    <source>
        <dbReference type="ARBA" id="ARBA00022692"/>
    </source>
</evidence>
<dbReference type="Pfam" id="PF04024">
    <property type="entry name" value="PspC"/>
    <property type="match status" value="1"/>
</dbReference>
<feature type="transmembrane region" description="Helical" evidence="7">
    <location>
        <begin position="452"/>
        <end position="470"/>
    </location>
</feature>
<feature type="domain" description="Cell wall-active antibiotics response LiaF-like C-terminal" evidence="9">
    <location>
        <begin position="517"/>
        <end position="615"/>
    </location>
</feature>
<feature type="compositionally biased region" description="Low complexity" evidence="6">
    <location>
        <begin position="298"/>
        <end position="319"/>
    </location>
</feature>
<feature type="compositionally biased region" description="Basic and acidic residues" evidence="6">
    <location>
        <begin position="1"/>
        <end position="12"/>
    </location>
</feature>
<comment type="caution">
    <text evidence="10">The sequence shown here is derived from an EMBL/GenBank/DDBJ whole genome shotgun (WGS) entry which is preliminary data.</text>
</comment>
<evidence type="ECO:0000256" key="2">
    <source>
        <dbReference type="ARBA" id="ARBA00022475"/>
    </source>
</evidence>
<keyword evidence="2" id="KW-1003">Cell membrane</keyword>
<feature type="transmembrane region" description="Helical" evidence="7">
    <location>
        <begin position="53"/>
        <end position="79"/>
    </location>
</feature>
<evidence type="ECO:0000256" key="7">
    <source>
        <dbReference type="SAM" id="Phobius"/>
    </source>
</evidence>
<evidence type="ECO:0000256" key="5">
    <source>
        <dbReference type="ARBA" id="ARBA00023136"/>
    </source>
</evidence>
<keyword evidence="5 7" id="KW-0472">Membrane</keyword>
<feature type="region of interest" description="Disordered" evidence="6">
    <location>
        <begin position="161"/>
        <end position="392"/>
    </location>
</feature>
<organism evidence="10 11">
    <name type="scientific">Streptosporangium longisporum</name>
    <dbReference type="NCBI Taxonomy" id="46187"/>
    <lineage>
        <taxon>Bacteria</taxon>
        <taxon>Bacillati</taxon>
        <taxon>Actinomycetota</taxon>
        <taxon>Actinomycetes</taxon>
        <taxon>Streptosporangiales</taxon>
        <taxon>Streptosporangiaceae</taxon>
        <taxon>Streptosporangium</taxon>
    </lineage>
</organism>
<evidence type="ECO:0000313" key="11">
    <source>
        <dbReference type="Proteomes" id="UP001499930"/>
    </source>
</evidence>
<evidence type="ECO:0000256" key="4">
    <source>
        <dbReference type="ARBA" id="ARBA00022989"/>
    </source>
</evidence>
<evidence type="ECO:0008006" key="12">
    <source>
        <dbReference type="Google" id="ProtNLM"/>
    </source>
</evidence>
<name>A0ABN3XUN4_9ACTN</name>
<keyword evidence="4 7" id="KW-1133">Transmembrane helix</keyword>
<protein>
    <recommendedName>
        <fullName evidence="12">Phage shock protein PspC N-terminal domain-containing protein</fullName>
    </recommendedName>
</protein>
<feature type="compositionally biased region" description="Pro residues" evidence="6">
    <location>
        <begin position="257"/>
        <end position="273"/>
    </location>
</feature>
<dbReference type="Pfam" id="PF09922">
    <property type="entry name" value="LiaF-like_C"/>
    <property type="match status" value="1"/>
</dbReference>
<dbReference type="PANTHER" id="PTHR33885:SF3">
    <property type="entry name" value="PHAGE SHOCK PROTEIN C"/>
    <property type="match status" value="1"/>
</dbReference>
<dbReference type="InterPro" id="IPR007168">
    <property type="entry name" value="Phageshock_PspC_N"/>
</dbReference>